<feature type="chain" id="PRO_5001480880" evidence="1">
    <location>
        <begin position="37"/>
        <end position="298"/>
    </location>
</feature>
<dbReference type="PATRIC" id="fig|1339314.3.peg.42"/>
<gene>
    <name evidence="2" type="ORF">M123_4707</name>
</gene>
<dbReference type="Proteomes" id="UP000020938">
    <property type="component" value="Unassembled WGS sequence"/>
</dbReference>
<evidence type="ECO:0000313" key="2">
    <source>
        <dbReference type="EMBL" id="EXZ75848.1"/>
    </source>
</evidence>
<reference evidence="2 3" key="1">
    <citation type="submission" date="2014-02" db="EMBL/GenBank/DDBJ databases">
        <authorList>
            <person name="Sears C."/>
            <person name="Carroll K."/>
            <person name="Sack B.R."/>
            <person name="Qadri F."/>
            <person name="Myers L.L."/>
            <person name="Chung G.-T."/>
            <person name="Escheverria P."/>
            <person name="Fraser C.M."/>
            <person name="Sadzewicz L."/>
            <person name="Shefchek K.A."/>
            <person name="Tallon L."/>
            <person name="Das S.P."/>
            <person name="Daugherty S."/>
            <person name="Mongodin E.F."/>
        </authorList>
    </citation>
    <scope>NUCLEOTIDE SEQUENCE [LARGE SCALE GENOMIC DNA]</scope>
    <source>
        <strain evidence="2 3">3976T8</strain>
    </source>
</reference>
<comment type="caution">
    <text evidence="2">The sequence shown here is derived from an EMBL/GenBank/DDBJ whole genome shotgun (WGS) entry which is preliminary data.</text>
</comment>
<evidence type="ECO:0000256" key="1">
    <source>
        <dbReference type="SAM" id="SignalP"/>
    </source>
</evidence>
<dbReference type="RefSeq" id="WP_004289470.1">
    <property type="nucleotide sequence ID" value="NZ_JGDS01000006.1"/>
</dbReference>
<dbReference type="GeneID" id="93070278"/>
<keyword evidence="1" id="KW-0732">Signal</keyword>
<dbReference type="PANTHER" id="PTHR40940">
    <property type="entry name" value="PROTEIN BATD-RELATED"/>
    <property type="match status" value="1"/>
</dbReference>
<dbReference type="EMBL" id="JGDS01000006">
    <property type="protein sequence ID" value="EXZ75848.1"/>
    <property type="molecule type" value="Genomic_DNA"/>
</dbReference>
<dbReference type="InterPro" id="IPR025738">
    <property type="entry name" value="BatD"/>
</dbReference>
<dbReference type="AlphaFoldDB" id="A0A016B3G9"/>
<proteinExistence type="predicted"/>
<accession>A0A016B3G9</accession>
<evidence type="ECO:0000313" key="3">
    <source>
        <dbReference type="Proteomes" id="UP000020938"/>
    </source>
</evidence>
<feature type="signal peptide" evidence="1">
    <location>
        <begin position="1"/>
        <end position="36"/>
    </location>
</feature>
<dbReference type="Pfam" id="PF13584">
    <property type="entry name" value="BatD"/>
    <property type="match status" value="1"/>
</dbReference>
<protein>
    <submittedName>
        <fullName evidence="2">Oxygen tolerance family protein</fullName>
    </submittedName>
</protein>
<sequence>MMDKLSVHAKKTFLSQRLIAWVCCLCAIGTAAKAYANNDPTFTVSAPENIEINKQFRLTFIVSFPEKPATVEIQNLAVPELKGLKVLLGPTKSSATNVEKVDGEINRKYQESYTYVLQALQVGRCSIPSASIVVNGHQLHSQQLAVNVVPDGKLPPSSDPQPKPDVFMTMNVSERSPRINEPVVLECKLYTTSLADSLANMEQLISSDDFKIEPIDLRGSAWQIEHRNGKNYQVAVFRKLLLYPLRAGELRIGDLYMDVYIRRYNLSSDPFEAFFEDGNHQFVKQRVNCQGITLHAHE</sequence>
<organism evidence="2 3">
    <name type="scientific">Bacteroides fragilis str. 3976T8</name>
    <dbReference type="NCBI Taxonomy" id="1339314"/>
    <lineage>
        <taxon>Bacteria</taxon>
        <taxon>Pseudomonadati</taxon>
        <taxon>Bacteroidota</taxon>
        <taxon>Bacteroidia</taxon>
        <taxon>Bacteroidales</taxon>
        <taxon>Bacteroidaceae</taxon>
        <taxon>Bacteroides</taxon>
    </lineage>
</organism>
<dbReference type="PANTHER" id="PTHR40940:SF2">
    <property type="entry name" value="BATD"/>
    <property type="match status" value="1"/>
</dbReference>
<name>A0A016B3G9_BACFG</name>